<feature type="transmembrane region" description="Helical" evidence="1">
    <location>
        <begin position="36"/>
        <end position="61"/>
    </location>
</feature>
<keyword evidence="1" id="KW-0812">Transmembrane</keyword>
<evidence type="ECO:0000313" key="2">
    <source>
        <dbReference type="EMBL" id="ABK62456.1"/>
    </source>
</evidence>
<accession>A0Q2R1</accession>
<sequence>MFFVIFFDIVVFSLGDTACLFWFFEQPIKGKENIIILAKAKVFFMVLPPNIVVILLLKYIYIKYILQYLRGVMEILDCEISSIMW</sequence>
<evidence type="ECO:0000256" key="1">
    <source>
        <dbReference type="SAM" id="Phobius"/>
    </source>
</evidence>
<feature type="transmembrane region" description="Helical" evidence="1">
    <location>
        <begin position="6"/>
        <end position="24"/>
    </location>
</feature>
<protein>
    <submittedName>
        <fullName evidence="2">Uncharacterized protein</fullName>
    </submittedName>
</protein>
<dbReference type="STRING" id="386415.NT01CX_0442"/>
<proteinExistence type="predicted"/>
<evidence type="ECO:0000313" key="3">
    <source>
        <dbReference type="Proteomes" id="UP000008220"/>
    </source>
</evidence>
<organism evidence="2 3">
    <name type="scientific">Clostridium novyi (strain NT)</name>
    <dbReference type="NCBI Taxonomy" id="386415"/>
    <lineage>
        <taxon>Bacteria</taxon>
        <taxon>Bacillati</taxon>
        <taxon>Bacillota</taxon>
        <taxon>Clostridia</taxon>
        <taxon>Eubacteriales</taxon>
        <taxon>Clostridiaceae</taxon>
        <taxon>Clostridium</taxon>
    </lineage>
</organism>
<dbReference type="AlphaFoldDB" id="A0Q2R1"/>
<dbReference type="KEGG" id="cno:NT01CX_0442"/>
<keyword evidence="3" id="KW-1185">Reference proteome</keyword>
<gene>
    <name evidence="2" type="ordered locus">NT01CX_0442</name>
</gene>
<dbReference type="HOGENOM" id="CLU_2506888_0_0_9"/>
<keyword evidence="1" id="KW-0472">Membrane</keyword>
<keyword evidence="1" id="KW-1133">Transmembrane helix</keyword>
<name>A0Q2R1_CLONN</name>
<reference evidence="2 3" key="1">
    <citation type="journal article" date="2006" name="Nat. Biotechnol.">
        <title>The genome and transcriptomes of the anti-tumor agent Clostridium novyi-NT.</title>
        <authorList>
            <person name="Bettegowda C."/>
            <person name="Huang X."/>
            <person name="Lin J."/>
            <person name="Cheong I."/>
            <person name="Kohli M."/>
            <person name="Szabo S.A."/>
            <person name="Zhang X."/>
            <person name="Diaz L.A. Jr."/>
            <person name="Velculescu V.E."/>
            <person name="Parmigiani G."/>
            <person name="Kinzler K.W."/>
            <person name="Vogelstein B."/>
            <person name="Zhou S."/>
        </authorList>
    </citation>
    <scope>NUCLEOTIDE SEQUENCE [LARGE SCALE GENOMIC DNA]</scope>
    <source>
        <strain evidence="2 3">NT</strain>
    </source>
</reference>
<dbReference type="Proteomes" id="UP000008220">
    <property type="component" value="Chromosome"/>
</dbReference>
<dbReference type="EMBL" id="CP000382">
    <property type="protein sequence ID" value="ABK62456.1"/>
    <property type="molecule type" value="Genomic_DNA"/>
</dbReference>